<evidence type="ECO:0000313" key="4">
    <source>
        <dbReference type="Proteomes" id="UP001642464"/>
    </source>
</evidence>
<dbReference type="EMBL" id="CAXAMM010038682">
    <property type="protein sequence ID" value="CAK9080023.1"/>
    <property type="molecule type" value="Genomic_DNA"/>
</dbReference>
<evidence type="ECO:0000313" key="3">
    <source>
        <dbReference type="EMBL" id="CAK9080023.1"/>
    </source>
</evidence>
<evidence type="ECO:0000256" key="1">
    <source>
        <dbReference type="SAM" id="MobiDB-lite"/>
    </source>
</evidence>
<feature type="domain" description="Endonuclease/exonuclease/phosphatase" evidence="2">
    <location>
        <begin position="85"/>
        <end position="253"/>
    </location>
</feature>
<comment type="caution">
    <text evidence="3">The sequence shown here is derived from an EMBL/GenBank/DDBJ whole genome shotgun (WGS) entry which is preliminary data.</text>
</comment>
<keyword evidence="4" id="KW-1185">Reference proteome</keyword>
<reference evidence="3 4" key="1">
    <citation type="submission" date="2024-02" db="EMBL/GenBank/DDBJ databases">
        <authorList>
            <person name="Chen Y."/>
            <person name="Shah S."/>
            <person name="Dougan E. K."/>
            <person name="Thang M."/>
            <person name="Chan C."/>
        </authorList>
    </citation>
    <scope>NUCLEOTIDE SEQUENCE [LARGE SCALE GENOMIC DNA]</scope>
</reference>
<dbReference type="Pfam" id="PF03372">
    <property type="entry name" value="Exo_endo_phos"/>
    <property type="match status" value="1"/>
</dbReference>
<proteinExistence type="predicted"/>
<feature type="region of interest" description="Disordered" evidence="1">
    <location>
        <begin position="287"/>
        <end position="311"/>
    </location>
</feature>
<dbReference type="PANTHER" id="PTHR12121:SF34">
    <property type="entry name" value="PROTEIN ANGEL"/>
    <property type="match status" value="1"/>
</dbReference>
<gene>
    <name evidence="3" type="ORF">SCF082_LOCUS38168</name>
</gene>
<dbReference type="PANTHER" id="PTHR12121">
    <property type="entry name" value="CARBON CATABOLITE REPRESSOR PROTEIN 4"/>
    <property type="match status" value="1"/>
</dbReference>
<dbReference type="InterPro" id="IPR036691">
    <property type="entry name" value="Endo/exonu/phosph_ase_sf"/>
</dbReference>
<dbReference type="Proteomes" id="UP001642464">
    <property type="component" value="Unassembled WGS sequence"/>
</dbReference>
<accession>A0ABP0PVI0</accession>
<feature type="compositionally biased region" description="Basic and acidic residues" evidence="1">
    <location>
        <begin position="288"/>
        <end position="311"/>
    </location>
</feature>
<name>A0ABP0PVI0_9DINO</name>
<evidence type="ECO:0000259" key="2">
    <source>
        <dbReference type="Pfam" id="PF03372"/>
    </source>
</evidence>
<dbReference type="InterPro" id="IPR005135">
    <property type="entry name" value="Endo/exonuclease/phosphatase"/>
</dbReference>
<protein>
    <submittedName>
        <fullName evidence="3">Reticulocyte-binding protein 2-like a</fullName>
    </submittedName>
</protein>
<feature type="non-terminal residue" evidence="3">
    <location>
        <position position="1"/>
    </location>
</feature>
<sequence>RRTILLAAFCTPPWRSLLWASKRGSSPRRMTAAATVSTIPRGMPLDAEPRYVSVLSYNLLAPAFVRPVDLRTGEIQPFAAFQWASEEDLDWETRKRKLLEQLRSWHADVVCLQEVQFHTEPDGSFSLPEWIEELEGYTACLPGDKYLTQIADRNERVLANRVAVGCALLFRSDRLVRSSREEAGGDPNTLVCACLEGRPESDLRCLESTAFFSVHLDAQSEEKRVDQLRKCLDKARALGTRDAIFAGDFNTECLPGSCVRAFISPEQPSDADMLRECASALRIASAEDAQHDARADDERPESVPEPSEEKLEQWKLLWEKVRVVR</sequence>
<dbReference type="SUPFAM" id="SSF56219">
    <property type="entry name" value="DNase I-like"/>
    <property type="match status" value="1"/>
</dbReference>
<organism evidence="3 4">
    <name type="scientific">Durusdinium trenchii</name>
    <dbReference type="NCBI Taxonomy" id="1381693"/>
    <lineage>
        <taxon>Eukaryota</taxon>
        <taxon>Sar</taxon>
        <taxon>Alveolata</taxon>
        <taxon>Dinophyceae</taxon>
        <taxon>Suessiales</taxon>
        <taxon>Symbiodiniaceae</taxon>
        <taxon>Durusdinium</taxon>
    </lineage>
</organism>
<dbReference type="InterPro" id="IPR050410">
    <property type="entry name" value="CCR4/nocturin_mRNA_transcr"/>
</dbReference>
<dbReference type="Gene3D" id="3.60.10.10">
    <property type="entry name" value="Endonuclease/exonuclease/phosphatase"/>
    <property type="match status" value="1"/>
</dbReference>